<evidence type="ECO:0000313" key="3">
    <source>
        <dbReference type="Proteomes" id="UP001286456"/>
    </source>
</evidence>
<accession>A0AAE0MMC8</accession>
<sequence length="229" mass="25570">MLPPRNLHRPPLARRSKKAEDNQDGLDILSSFLNTPKHVSSCEDWMPDFRTPPPPLSPPARRRHVLWCYLCYPETQRHVVLPAVSGARSLAPDCSITASQPQIAITGSDQGWTGWTVSIQPPRPSKVRDWTRPLFISCISEMVAAVPRVLKLETSHLTYMDRQSSPRSSLLSPRRATGLHGHLRPASCVLRPTSCVLPPASRDSRPFTCQDNVHLPMEGKLELARNANP</sequence>
<keyword evidence="3" id="KW-1185">Reference proteome</keyword>
<comment type="caution">
    <text evidence="2">The sequence shown here is derived from an EMBL/GenBank/DDBJ whole genome shotgun (WGS) entry which is preliminary data.</text>
</comment>
<feature type="compositionally biased region" description="Basic residues" evidence="1">
    <location>
        <begin position="1"/>
        <end position="17"/>
    </location>
</feature>
<reference evidence="2" key="1">
    <citation type="journal article" date="2023" name="Mol. Phylogenet. Evol.">
        <title>Genome-scale phylogeny and comparative genomics of the fungal order Sordariales.</title>
        <authorList>
            <person name="Hensen N."/>
            <person name="Bonometti L."/>
            <person name="Westerberg I."/>
            <person name="Brannstrom I.O."/>
            <person name="Guillou S."/>
            <person name="Cros-Aarteil S."/>
            <person name="Calhoun S."/>
            <person name="Haridas S."/>
            <person name="Kuo A."/>
            <person name="Mondo S."/>
            <person name="Pangilinan J."/>
            <person name="Riley R."/>
            <person name="LaButti K."/>
            <person name="Andreopoulos B."/>
            <person name="Lipzen A."/>
            <person name="Chen C."/>
            <person name="Yan M."/>
            <person name="Daum C."/>
            <person name="Ng V."/>
            <person name="Clum A."/>
            <person name="Steindorff A."/>
            <person name="Ohm R.A."/>
            <person name="Martin F."/>
            <person name="Silar P."/>
            <person name="Natvig D.O."/>
            <person name="Lalanne C."/>
            <person name="Gautier V."/>
            <person name="Ament-Velasquez S.L."/>
            <person name="Kruys A."/>
            <person name="Hutchinson M.I."/>
            <person name="Powell A.J."/>
            <person name="Barry K."/>
            <person name="Miller A.N."/>
            <person name="Grigoriev I.V."/>
            <person name="Debuchy R."/>
            <person name="Gladieux P."/>
            <person name="Hiltunen Thoren M."/>
            <person name="Johannesson H."/>
        </authorList>
    </citation>
    <scope>NUCLEOTIDE SEQUENCE</scope>
    <source>
        <strain evidence="2">SMH4131-1</strain>
    </source>
</reference>
<organism evidence="2 3">
    <name type="scientific">Cercophora scortea</name>
    <dbReference type="NCBI Taxonomy" id="314031"/>
    <lineage>
        <taxon>Eukaryota</taxon>
        <taxon>Fungi</taxon>
        <taxon>Dikarya</taxon>
        <taxon>Ascomycota</taxon>
        <taxon>Pezizomycotina</taxon>
        <taxon>Sordariomycetes</taxon>
        <taxon>Sordariomycetidae</taxon>
        <taxon>Sordariales</taxon>
        <taxon>Lasiosphaeriaceae</taxon>
        <taxon>Cercophora</taxon>
    </lineage>
</organism>
<name>A0AAE0MMC8_9PEZI</name>
<dbReference type="EMBL" id="JAUEPO010000001">
    <property type="protein sequence ID" value="KAK3337460.1"/>
    <property type="molecule type" value="Genomic_DNA"/>
</dbReference>
<dbReference type="Proteomes" id="UP001286456">
    <property type="component" value="Unassembled WGS sequence"/>
</dbReference>
<reference evidence="2" key="2">
    <citation type="submission" date="2023-06" db="EMBL/GenBank/DDBJ databases">
        <authorList>
            <consortium name="Lawrence Berkeley National Laboratory"/>
            <person name="Haridas S."/>
            <person name="Hensen N."/>
            <person name="Bonometti L."/>
            <person name="Westerberg I."/>
            <person name="Brannstrom I.O."/>
            <person name="Guillou S."/>
            <person name="Cros-Aarteil S."/>
            <person name="Calhoun S."/>
            <person name="Kuo A."/>
            <person name="Mondo S."/>
            <person name="Pangilinan J."/>
            <person name="Riley R."/>
            <person name="Labutti K."/>
            <person name="Andreopoulos B."/>
            <person name="Lipzen A."/>
            <person name="Chen C."/>
            <person name="Yanf M."/>
            <person name="Daum C."/>
            <person name="Ng V."/>
            <person name="Clum A."/>
            <person name="Steindorff A."/>
            <person name="Ohm R."/>
            <person name="Martin F."/>
            <person name="Silar P."/>
            <person name="Natvig D."/>
            <person name="Lalanne C."/>
            <person name="Gautier V."/>
            <person name="Ament-Velasquez S.L."/>
            <person name="Kruys A."/>
            <person name="Hutchinson M.I."/>
            <person name="Powell A.J."/>
            <person name="Barry K."/>
            <person name="Miller A.N."/>
            <person name="Grigoriev I.V."/>
            <person name="Debuchy R."/>
            <person name="Gladieux P."/>
            <person name="Thoren M.H."/>
            <person name="Johannesson H."/>
        </authorList>
    </citation>
    <scope>NUCLEOTIDE SEQUENCE</scope>
    <source>
        <strain evidence="2">SMH4131-1</strain>
    </source>
</reference>
<gene>
    <name evidence="2" type="ORF">B0T19DRAFT_74016</name>
</gene>
<dbReference type="AlphaFoldDB" id="A0AAE0MMC8"/>
<evidence type="ECO:0000256" key="1">
    <source>
        <dbReference type="SAM" id="MobiDB-lite"/>
    </source>
</evidence>
<protein>
    <submittedName>
        <fullName evidence="2">Uncharacterized protein</fullName>
    </submittedName>
</protein>
<feature type="region of interest" description="Disordered" evidence="1">
    <location>
        <begin position="1"/>
        <end position="23"/>
    </location>
</feature>
<proteinExistence type="predicted"/>
<evidence type="ECO:0000313" key="2">
    <source>
        <dbReference type="EMBL" id="KAK3337460.1"/>
    </source>
</evidence>